<evidence type="ECO:0008006" key="4">
    <source>
        <dbReference type="Google" id="ProtNLM"/>
    </source>
</evidence>
<dbReference type="InterPro" id="IPR010539">
    <property type="entry name" value="BaxI_1-like"/>
</dbReference>
<keyword evidence="1" id="KW-0472">Membrane</keyword>
<dbReference type="Proteomes" id="UP000053941">
    <property type="component" value="Unassembled WGS sequence"/>
</dbReference>
<feature type="transmembrane region" description="Helical" evidence="1">
    <location>
        <begin position="193"/>
        <end position="217"/>
    </location>
</feature>
<evidence type="ECO:0000313" key="2">
    <source>
        <dbReference type="EMBL" id="KRO30566.1"/>
    </source>
</evidence>
<dbReference type="EMBL" id="LIAS01000094">
    <property type="protein sequence ID" value="KRO30566.1"/>
    <property type="molecule type" value="Genomic_DNA"/>
</dbReference>
<sequence>MNSSNPVLGKAFGEKGRRGYAAMDNFPQDNLEQSFNAPAASSLRTGRMTMDDVVARSGMLFGTSALVGAAAWYFNLGGGLLLLGFIGGLVTALIGIFSKTIRPGVYLAYALCQGLVLGIISKTYELFYPGIVQQAIVATVAAFIGMLTLYKSGRLRVTPKFTRMLLGAAIGYLVLAVGSLIGSFFGLGGGAGLYGLSGFGPLLAVAGVAIASFFLILDFDQIEEGVRAGVPQEESWRAGFGLLITMVWLYLEVLRLISILRGND</sequence>
<feature type="transmembrane region" description="Helical" evidence="1">
    <location>
        <begin position="53"/>
        <end position="74"/>
    </location>
</feature>
<feature type="transmembrane region" description="Helical" evidence="1">
    <location>
        <begin position="104"/>
        <end position="120"/>
    </location>
</feature>
<protein>
    <recommendedName>
        <fullName evidence="4">Bax inhibitor-1/YccA family protein</fullName>
    </recommendedName>
</protein>
<name>A0A0R2NXH7_9ACTN</name>
<feature type="transmembrane region" description="Helical" evidence="1">
    <location>
        <begin position="80"/>
        <end position="97"/>
    </location>
</feature>
<feature type="transmembrane region" description="Helical" evidence="1">
    <location>
        <begin position="126"/>
        <end position="149"/>
    </location>
</feature>
<dbReference type="Pfam" id="PF12811">
    <property type="entry name" value="BaxI_1"/>
    <property type="match status" value="1"/>
</dbReference>
<reference evidence="2 3" key="1">
    <citation type="submission" date="2015-10" db="EMBL/GenBank/DDBJ databases">
        <title>Metagenome-Assembled Genomes uncover a global brackish microbiome.</title>
        <authorList>
            <person name="Hugerth L.W."/>
            <person name="Larsson J."/>
            <person name="Alneberg J."/>
            <person name="Lindh M.V."/>
            <person name="Legrand C."/>
            <person name="Pinhassi J."/>
            <person name="Andersson A.F."/>
        </authorList>
    </citation>
    <scope>NUCLEOTIDE SEQUENCE [LARGE SCALE GENOMIC DNA]</scope>
    <source>
        <strain evidence="2">BACL2 MAG-120802-bin41</strain>
    </source>
</reference>
<dbReference type="AlphaFoldDB" id="A0A0R2NXH7"/>
<feature type="transmembrane region" description="Helical" evidence="1">
    <location>
        <begin position="238"/>
        <end position="260"/>
    </location>
</feature>
<keyword evidence="1" id="KW-0812">Transmembrane</keyword>
<dbReference type="PIRSF" id="PIRSF009160">
    <property type="entry name" value="UCP009160"/>
    <property type="match status" value="1"/>
</dbReference>
<feature type="transmembrane region" description="Helical" evidence="1">
    <location>
        <begin position="161"/>
        <end position="187"/>
    </location>
</feature>
<evidence type="ECO:0000313" key="3">
    <source>
        <dbReference type="Proteomes" id="UP000053941"/>
    </source>
</evidence>
<accession>A0A0R2NXH7</accession>
<proteinExistence type="predicted"/>
<evidence type="ECO:0000256" key="1">
    <source>
        <dbReference type="SAM" id="Phobius"/>
    </source>
</evidence>
<dbReference type="PANTHER" id="PTHR41282:SF1">
    <property type="entry name" value="CONSERVED TRANSMEMBRANE PROTEIN-RELATED"/>
    <property type="match status" value="1"/>
</dbReference>
<organism evidence="2 3">
    <name type="scientific">Actinobacteria bacterium BACL2 MAG-120802-bin41</name>
    <dbReference type="NCBI Taxonomy" id="1655568"/>
    <lineage>
        <taxon>Bacteria</taxon>
        <taxon>Bacillati</taxon>
        <taxon>Actinomycetota</taxon>
        <taxon>Actinomycetes</taxon>
        <taxon>Actinomycetes incertae sedis</taxon>
        <taxon>ac1 cluster</taxon>
    </lineage>
</organism>
<comment type="caution">
    <text evidence="2">The sequence shown here is derived from an EMBL/GenBank/DDBJ whole genome shotgun (WGS) entry which is preliminary data.</text>
</comment>
<dbReference type="PANTHER" id="PTHR41282">
    <property type="entry name" value="CONSERVED TRANSMEMBRANE PROTEIN-RELATED"/>
    <property type="match status" value="1"/>
</dbReference>
<keyword evidence="1" id="KW-1133">Transmembrane helix</keyword>
<gene>
    <name evidence="2" type="ORF">ABR60_03545</name>
</gene>